<dbReference type="EMBL" id="SACN01000001">
    <property type="protein sequence ID" value="RVT92687.1"/>
    <property type="molecule type" value="Genomic_DNA"/>
</dbReference>
<dbReference type="InterPro" id="IPR037185">
    <property type="entry name" value="EmrE-like"/>
</dbReference>
<feature type="transmembrane region" description="Helical" evidence="5">
    <location>
        <begin position="88"/>
        <end position="109"/>
    </location>
</feature>
<comment type="subcellular location">
    <subcellularLocation>
        <location evidence="1">Membrane</location>
        <topology evidence="1">Multi-pass membrane protein</topology>
    </subcellularLocation>
</comment>
<feature type="domain" description="EamA" evidence="6">
    <location>
        <begin position="145"/>
        <end position="283"/>
    </location>
</feature>
<keyword evidence="4 5" id="KW-0472">Membrane</keyword>
<dbReference type="AlphaFoldDB" id="A0A437M4T5"/>
<evidence type="ECO:0000256" key="2">
    <source>
        <dbReference type="ARBA" id="ARBA00022692"/>
    </source>
</evidence>
<keyword evidence="2 5" id="KW-0812">Transmembrane</keyword>
<feature type="transmembrane region" description="Helical" evidence="5">
    <location>
        <begin position="172"/>
        <end position="194"/>
    </location>
</feature>
<evidence type="ECO:0000256" key="1">
    <source>
        <dbReference type="ARBA" id="ARBA00004141"/>
    </source>
</evidence>
<evidence type="ECO:0000256" key="4">
    <source>
        <dbReference type="ARBA" id="ARBA00023136"/>
    </source>
</evidence>
<dbReference type="SUPFAM" id="SSF103481">
    <property type="entry name" value="Multidrug resistance efflux transporter EmrE"/>
    <property type="match status" value="2"/>
</dbReference>
<evidence type="ECO:0000313" key="7">
    <source>
        <dbReference type="EMBL" id="RVT92687.1"/>
    </source>
</evidence>
<protein>
    <submittedName>
        <fullName evidence="7">EamA family transporter</fullName>
    </submittedName>
</protein>
<keyword evidence="3 5" id="KW-1133">Transmembrane helix</keyword>
<dbReference type="GO" id="GO:0016020">
    <property type="term" value="C:membrane"/>
    <property type="evidence" value="ECO:0007669"/>
    <property type="project" value="UniProtKB-SubCell"/>
</dbReference>
<dbReference type="InterPro" id="IPR050638">
    <property type="entry name" value="AA-Vitamin_Transporters"/>
</dbReference>
<feature type="transmembrane region" description="Helical" evidence="5">
    <location>
        <begin position="267"/>
        <end position="289"/>
    </location>
</feature>
<feature type="transmembrane region" description="Helical" evidence="5">
    <location>
        <begin position="242"/>
        <end position="261"/>
    </location>
</feature>
<proteinExistence type="predicted"/>
<keyword evidence="8" id="KW-1185">Reference proteome</keyword>
<evidence type="ECO:0000256" key="3">
    <source>
        <dbReference type="ARBA" id="ARBA00022989"/>
    </source>
</evidence>
<dbReference type="Pfam" id="PF00892">
    <property type="entry name" value="EamA"/>
    <property type="match status" value="2"/>
</dbReference>
<evidence type="ECO:0000259" key="6">
    <source>
        <dbReference type="Pfam" id="PF00892"/>
    </source>
</evidence>
<comment type="caution">
    <text evidence="7">The sequence shown here is derived from an EMBL/GenBank/DDBJ whole genome shotgun (WGS) entry which is preliminary data.</text>
</comment>
<accession>A0A437M4T5</accession>
<feature type="transmembrane region" description="Helical" evidence="5">
    <location>
        <begin position="7"/>
        <end position="31"/>
    </location>
</feature>
<sequence>MHHRLHILHILLAIAVVAVWGTNFVVIRWALDDLPPLLFATLRFTFALFPACLFLKRPAVGWRYLAAYGVLIGFGQFGMLYIAMDGHISPGLASLVVQTQVFFTIGLAMRMSGERIRFFQFVALLLGSAGIATIMFHGGGSATPLGLGLVLVAALSWAGGNQVAKLSGATDMLAFVVWASLFSVPPLLIASLVLEGWHRDVAAIASAGPGAWGAVIWQSVGNTMFGYAAWGWLLARHPAATITPMAMLVPLFGMGASALLLSEPLPAWKLIAAALVMAGLAINILWPMASRLPGLPWRRGAGV</sequence>
<name>A0A437M4T5_9SPHN</name>
<evidence type="ECO:0000256" key="5">
    <source>
        <dbReference type="SAM" id="Phobius"/>
    </source>
</evidence>
<dbReference type="PANTHER" id="PTHR32322">
    <property type="entry name" value="INNER MEMBRANE TRANSPORTER"/>
    <property type="match status" value="1"/>
</dbReference>
<feature type="transmembrane region" description="Helical" evidence="5">
    <location>
        <begin position="62"/>
        <end position="82"/>
    </location>
</feature>
<organism evidence="7 8">
    <name type="scientific">Sphingomonas crocodyli</name>
    <dbReference type="NCBI Taxonomy" id="1979270"/>
    <lineage>
        <taxon>Bacteria</taxon>
        <taxon>Pseudomonadati</taxon>
        <taxon>Pseudomonadota</taxon>
        <taxon>Alphaproteobacteria</taxon>
        <taxon>Sphingomonadales</taxon>
        <taxon>Sphingomonadaceae</taxon>
        <taxon>Sphingomonas</taxon>
    </lineage>
</organism>
<dbReference type="InterPro" id="IPR000620">
    <property type="entry name" value="EamA_dom"/>
</dbReference>
<dbReference type="RefSeq" id="WP_127740538.1">
    <property type="nucleotide sequence ID" value="NZ_SACN01000001.1"/>
</dbReference>
<dbReference type="PANTHER" id="PTHR32322:SF9">
    <property type="entry name" value="AMINO-ACID METABOLITE EFFLUX PUMP-RELATED"/>
    <property type="match status" value="1"/>
</dbReference>
<dbReference type="Proteomes" id="UP000282971">
    <property type="component" value="Unassembled WGS sequence"/>
</dbReference>
<feature type="transmembrane region" description="Helical" evidence="5">
    <location>
        <begin position="116"/>
        <end position="136"/>
    </location>
</feature>
<feature type="domain" description="EamA" evidence="6">
    <location>
        <begin position="10"/>
        <end position="135"/>
    </location>
</feature>
<feature type="transmembrane region" description="Helical" evidence="5">
    <location>
        <begin position="37"/>
        <end position="55"/>
    </location>
</feature>
<evidence type="ECO:0000313" key="8">
    <source>
        <dbReference type="Proteomes" id="UP000282971"/>
    </source>
</evidence>
<dbReference type="OrthoDB" id="7158585at2"/>
<gene>
    <name evidence="7" type="ORF">EOD43_01835</name>
</gene>
<reference evidence="7 8" key="1">
    <citation type="submission" date="2019-01" db="EMBL/GenBank/DDBJ databases">
        <authorList>
            <person name="Chen W.-M."/>
        </authorList>
    </citation>
    <scope>NUCLEOTIDE SEQUENCE [LARGE SCALE GENOMIC DNA]</scope>
    <source>
        <strain evidence="7 8">CCP-7</strain>
    </source>
</reference>